<dbReference type="EMBL" id="DSKL01000182">
    <property type="protein sequence ID" value="HEH82241.1"/>
    <property type="molecule type" value="Genomic_DNA"/>
</dbReference>
<accession>A0A7C2C436</accession>
<organism evidence="1">
    <name type="scientific">Thermus islandicus</name>
    <dbReference type="NCBI Taxonomy" id="540988"/>
    <lineage>
        <taxon>Bacteria</taxon>
        <taxon>Thermotogati</taxon>
        <taxon>Deinococcota</taxon>
        <taxon>Deinococci</taxon>
        <taxon>Thermales</taxon>
        <taxon>Thermaceae</taxon>
        <taxon>Thermus</taxon>
    </lineage>
</organism>
<evidence type="ECO:0000313" key="1">
    <source>
        <dbReference type="EMBL" id="HEH82241.1"/>
    </source>
</evidence>
<name>A0A7C2C436_9DEIN</name>
<protein>
    <submittedName>
        <fullName evidence="1">Uncharacterized protein</fullName>
    </submittedName>
</protein>
<gene>
    <name evidence="1" type="ORF">ENP73_04435</name>
</gene>
<sequence length="155" mass="16516">MKGVFLLHERRTSARGVPYAVGWVAFRGVDRYARVPVVGHGVLAERLEAAHEAPVVLSGFLRERTKRTGETRLQVVAEEIFPVDLPLFRAPLGHPVADGYARAEGAGLVALEPKPLRGGGGPPWEAGSTCSLEGEWEAGSTCSLEGRGGEHVLPG</sequence>
<reference evidence="1" key="1">
    <citation type="journal article" date="2020" name="mSystems">
        <title>Genome- and Community-Level Interaction Insights into Carbon Utilization and Element Cycling Functions of Hydrothermarchaeota in Hydrothermal Sediment.</title>
        <authorList>
            <person name="Zhou Z."/>
            <person name="Liu Y."/>
            <person name="Xu W."/>
            <person name="Pan J."/>
            <person name="Luo Z.H."/>
            <person name="Li M."/>
        </authorList>
    </citation>
    <scope>NUCLEOTIDE SEQUENCE [LARGE SCALE GENOMIC DNA]</scope>
    <source>
        <strain evidence="1">SpSt-246</strain>
    </source>
</reference>
<comment type="caution">
    <text evidence="1">The sequence shown here is derived from an EMBL/GenBank/DDBJ whole genome shotgun (WGS) entry which is preliminary data.</text>
</comment>
<dbReference type="AlphaFoldDB" id="A0A7C2C436"/>
<proteinExistence type="predicted"/>